<dbReference type="GO" id="GO:0015627">
    <property type="term" value="C:type II protein secretion system complex"/>
    <property type="evidence" value="ECO:0007669"/>
    <property type="project" value="InterPro"/>
</dbReference>
<evidence type="ECO:0000313" key="14">
    <source>
        <dbReference type="Proteomes" id="UP000243778"/>
    </source>
</evidence>
<evidence type="ECO:0000256" key="4">
    <source>
        <dbReference type="ARBA" id="ARBA00022481"/>
    </source>
</evidence>
<dbReference type="InterPro" id="IPR012902">
    <property type="entry name" value="N_methyl_site"/>
</dbReference>
<comment type="subcellular location">
    <subcellularLocation>
        <location evidence="1">Cell inner membrane</location>
        <topology evidence="1">Single-pass membrane protein</topology>
    </subcellularLocation>
</comment>
<protein>
    <recommendedName>
        <fullName evidence="2">Type II secretion system protein H</fullName>
    </recommendedName>
    <alternativeName>
        <fullName evidence="10">General secretion pathway protein H</fullName>
    </alternativeName>
</protein>
<dbReference type="Proteomes" id="UP000243778">
    <property type="component" value="Unassembled WGS sequence"/>
</dbReference>
<evidence type="ECO:0000256" key="10">
    <source>
        <dbReference type="ARBA" id="ARBA00030775"/>
    </source>
</evidence>
<dbReference type="InterPro" id="IPR022346">
    <property type="entry name" value="T2SS_GspH"/>
</dbReference>
<feature type="domain" description="General secretion pathway GspH" evidence="12">
    <location>
        <begin position="46"/>
        <end position="138"/>
    </location>
</feature>
<accession>A0A1H2WKN4</accession>
<evidence type="ECO:0000256" key="6">
    <source>
        <dbReference type="ARBA" id="ARBA00022692"/>
    </source>
</evidence>
<keyword evidence="4" id="KW-0488">Methylation</keyword>
<dbReference type="STRING" id="1007099.SAMN05216287_1582"/>
<gene>
    <name evidence="13" type="ORF">SAMN05216287_1582</name>
</gene>
<dbReference type="GO" id="GO:0005886">
    <property type="term" value="C:plasma membrane"/>
    <property type="evidence" value="ECO:0007669"/>
    <property type="project" value="UniProtKB-SubCell"/>
</dbReference>
<evidence type="ECO:0000256" key="8">
    <source>
        <dbReference type="ARBA" id="ARBA00023136"/>
    </source>
</evidence>
<name>A0A1H2WKN4_9PSED</name>
<dbReference type="AlphaFoldDB" id="A0A1H2WKN4"/>
<proteinExistence type="inferred from homology"/>
<dbReference type="SUPFAM" id="SSF54523">
    <property type="entry name" value="Pili subunits"/>
    <property type="match status" value="1"/>
</dbReference>
<dbReference type="EMBL" id="FNNU01000002">
    <property type="protein sequence ID" value="SDW81125.1"/>
    <property type="molecule type" value="Genomic_DNA"/>
</dbReference>
<evidence type="ECO:0000313" key="13">
    <source>
        <dbReference type="EMBL" id="SDW81125.1"/>
    </source>
</evidence>
<keyword evidence="8 11" id="KW-0472">Membrane</keyword>
<evidence type="ECO:0000256" key="3">
    <source>
        <dbReference type="ARBA" id="ARBA00022475"/>
    </source>
</evidence>
<dbReference type="GO" id="GO:0015628">
    <property type="term" value="P:protein secretion by the type II secretion system"/>
    <property type="evidence" value="ECO:0007669"/>
    <property type="project" value="InterPro"/>
</dbReference>
<organism evidence="13 14">
    <name type="scientific">Pseudomonas kuykendallii</name>
    <dbReference type="NCBI Taxonomy" id="1007099"/>
    <lineage>
        <taxon>Bacteria</taxon>
        <taxon>Pseudomonadati</taxon>
        <taxon>Pseudomonadota</taxon>
        <taxon>Gammaproteobacteria</taxon>
        <taxon>Pseudomonadales</taxon>
        <taxon>Pseudomonadaceae</taxon>
        <taxon>Pseudomonas</taxon>
    </lineage>
</organism>
<keyword evidence="7 11" id="KW-1133">Transmembrane helix</keyword>
<evidence type="ECO:0000259" key="12">
    <source>
        <dbReference type="Pfam" id="PF12019"/>
    </source>
</evidence>
<keyword evidence="14" id="KW-1185">Reference proteome</keyword>
<keyword evidence="3" id="KW-1003">Cell membrane</keyword>
<reference evidence="14" key="1">
    <citation type="submission" date="2016-10" db="EMBL/GenBank/DDBJ databases">
        <authorList>
            <person name="Varghese N."/>
            <person name="Submissions S."/>
        </authorList>
    </citation>
    <scope>NUCLEOTIDE SEQUENCE [LARGE SCALE GENOMIC DNA]</scope>
    <source>
        <strain evidence="14">NRRL B-59562</strain>
    </source>
</reference>
<evidence type="ECO:0000256" key="5">
    <source>
        <dbReference type="ARBA" id="ARBA00022519"/>
    </source>
</evidence>
<evidence type="ECO:0000256" key="9">
    <source>
        <dbReference type="ARBA" id="ARBA00025772"/>
    </source>
</evidence>
<sequence>MPKRAHLSGFTLIELMVVVTLLGIFAAIAVPSFTTLINNNRVQGASAEFHALLQFARSTAVSRRTPVTVSASSGTWSATIGSSTVTSLRTFTPTYVAVSANPASIEFKPDGTAANATYTICANDEAANGFQIIVQTTGMSRMSARGKSASNSSTALTSCTSS</sequence>
<comment type="similarity">
    <text evidence="9">Belongs to the GSP H family.</text>
</comment>
<evidence type="ECO:0000256" key="7">
    <source>
        <dbReference type="ARBA" id="ARBA00022989"/>
    </source>
</evidence>
<evidence type="ECO:0000256" key="2">
    <source>
        <dbReference type="ARBA" id="ARBA00021549"/>
    </source>
</evidence>
<evidence type="ECO:0000256" key="1">
    <source>
        <dbReference type="ARBA" id="ARBA00004377"/>
    </source>
</evidence>
<dbReference type="InterPro" id="IPR045584">
    <property type="entry name" value="Pilin-like"/>
</dbReference>
<dbReference type="Gene3D" id="3.55.40.10">
    <property type="entry name" value="minor pseudopilin epsh domain"/>
    <property type="match status" value="1"/>
</dbReference>
<feature type="transmembrane region" description="Helical" evidence="11">
    <location>
        <begin position="12"/>
        <end position="33"/>
    </location>
</feature>
<dbReference type="Pfam" id="PF07963">
    <property type="entry name" value="N_methyl"/>
    <property type="match status" value="1"/>
</dbReference>
<evidence type="ECO:0000256" key="11">
    <source>
        <dbReference type="SAM" id="Phobius"/>
    </source>
</evidence>
<dbReference type="RefSeq" id="WP_090226260.1">
    <property type="nucleotide sequence ID" value="NZ_FNNU01000002.1"/>
</dbReference>
<dbReference type="PROSITE" id="PS00409">
    <property type="entry name" value="PROKAR_NTER_METHYL"/>
    <property type="match status" value="1"/>
</dbReference>
<keyword evidence="5" id="KW-0997">Cell inner membrane</keyword>
<keyword evidence="6 11" id="KW-0812">Transmembrane</keyword>
<dbReference type="NCBIfam" id="TIGR02532">
    <property type="entry name" value="IV_pilin_GFxxxE"/>
    <property type="match status" value="1"/>
</dbReference>
<dbReference type="OrthoDB" id="6880007at2"/>
<dbReference type="Pfam" id="PF12019">
    <property type="entry name" value="GspH"/>
    <property type="match status" value="1"/>
</dbReference>